<proteinExistence type="predicted"/>
<feature type="compositionally biased region" description="Polar residues" evidence="1">
    <location>
        <begin position="57"/>
        <end position="94"/>
    </location>
</feature>
<name>A0A9Q9EJ10_9PEZI</name>
<feature type="compositionally biased region" description="Basic and acidic residues" evidence="1">
    <location>
        <begin position="1"/>
        <end position="10"/>
    </location>
</feature>
<reference evidence="2" key="1">
    <citation type="submission" date="2022-06" db="EMBL/GenBank/DDBJ databases">
        <title>Complete genome sequences of two strains of the flax pathogen Septoria linicola.</title>
        <authorList>
            <person name="Lapalu N."/>
            <person name="Simon A."/>
            <person name="Demenou B."/>
            <person name="Paumier D."/>
            <person name="Guillot M.-P."/>
            <person name="Gout L."/>
            <person name="Valade R."/>
        </authorList>
    </citation>
    <scope>NUCLEOTIDE SEQUENCE</scope>
    <source>
        <strain evidence="2">SE15195</strain>
    </source>
</reference>
<protein>
    <submittedName>
        <fullName evidence="2">Uncharacterized protein</fullName>
    </submittedName>
</protein>
<sequence length="179" mass="20022">MDQECPRGEHLSPLVESSKMAEQRAEHERLSAVARPSNSKAPVDASPARSMKRADSKISNTSDPASPTSKDNGSSSAETTSYNDGTASMHSDQSFDLGYKGRPARPCVNKSHMRVWNSMYTRPLGEMLREILEVRYPLPAEGEDERSPLLGLGLRRSNYGWLCGLRRSWRVRLRREGET</sequence>
<organism evidence="2 3">
    <name type="scientific">Septoria linicola</name>
    <dbReference type="NCBI Taxonomy" id="215465"/>
    <lineage>
        <taxon>Eukaryota</taxon>
        <taxon>Fungi</taxon>
        <taxon>Dikarya</taxon>
        <taxon>Ascomycota</taxon>
        <taxon>Pezizomycotina</taxon>
        <taxon>Dothideomycetes</taxon>
        <taxon>Dothideomycetidae</taxon>
        <taxon>Mycosphaerellales</taxon>
        <taxon>Mycosphaerellaceae</taxon>
        <taxon>Septoria</taxon>
    </lineage>
</organism>
<accession>A0A9Q9EJ10</accession>
<keyword evidence="3" id="KW-1185">Reference proteome</keyword>
<feature type="compositionally biased region" description="Basic and acidic residues" evidence="1">
    <location>
        <begin position="19"/>
        <end position="30"/>
    </location>
</feature>
<evidence type="ECO:0000313" key="3">
    <source>
        <dbReference type="Proteomes" id="UP001056384"/>
    </source>
</evidence>
<dbReference type="EMBL" id="CP099422">
    <property type="protein sequence ID" value="USW53326.1"/>
    <property type="molecule type" value="Genomic_DNA"/>
</dbReference>
<dbReference type="AlphaFoldDB" id="A0A9Q9EJ10"/>
<feature type="region of interest" description="Disordered" evidence="1">
    <location>
        <begin position="1"/>
        <end position="98"/>
    </location>
</feature>
<dbReference type="Proteomes" id="UP001056384">
    <property type="component" value="Chromosome 5"/>
</dbReference>
<evidence type="ECO:0000256" key="1">
    <source>
        <dbReference type="SAM" id="MobiDB-lite"/>
    </source>
</evidence>
<evidence type="ECO:0000313" key="2">
    <source>
        <dbReference type="EMBL" id="USW53326.1"/>
    </source>
</evidence>
<gene>
    <name evidence="2" type="ORF">Slin15195_G066450</name>
</gene>